<dbReference type="FunFam" id="3.40.630.10:FF:000015">
    <property type="entry name" value="Aminoacyl-histidine dipeptidase PepD"/>
    <property type="match status" value="1"/>
</dbReference>
<evidence type="ECO:0000256" key="3">
    <source>
        <dbReference type="ARBA" id="ARBA00022670"/>
    </source>
</evidence>
<evidence type="ECO:0000256" key="7">
    <source>
        <dbReference type="ARBA" id="ARBA00023049"/>
    </source>
</evidence>
<dbReference type="GO" id="GO:0046872">
    <property type="term" value="F:metal ion binding"/>
    <property type="evidence" value="ECO:0007669"/>
    <property type="project" value="UniProtKB-KW"/>
</dbReference>
<accession>A0A4Y1WUC8</accession>
<keyword evidence="8" id="KW-0170">Cobalt</keyword>
<evidence type="ECO:0000256" key="17">
    <source>
        <dbReference type="ARBA" id="ARBA00078074"/>
    </source>
</evidence>
<evidence type="ECO:0000256" key="15">
    <source>
        <dbReference type="ARBA" id="ARBA00076004"/>
    </source>
</evidence>
<dbReference type="GO" id="GO:0070573">
    <property type="term" value="F:metallodipeptidase activity"/>
    <property type="evidence" value="ECO:0007669"/>
    <property type="project" value="TreeGrafter"/>
</dbReference>
<feature type="domain" description="Peptidase M20 dimerisation" evidence="18">
    <location>
        <begin position="209"/>
        <end position="294"/>
    </location>
</feature>
<name>A0A4Y1WUC8_9BACT</name>
<evidence type="ECO:0000256" key="16">
    <source>
        <dbReference type="ARBA" id="ARBA00077688"/>
    </source>
</evidence>
<dbReference type="EMBL" id="AP019735">
    <property type="protein sequence ID" value="BBL04673.1"/>
    <property type="molecule type" value="Genomic_DNA"/>
</dbReference>
<dbReference type="InterPro" id="IPR011650">
    <property type="entry name" value="Peptidase_M20_dimer"/>
</dbReference>
<evidence type="ECO:0000256" key="6">
    <source>
        <dbReference type="ARBA" id="ARBA00022833"/>
    </source>
</evidence>
<keyword evidence="20" id="KW-1185">Reference proteome</keyword>
<reference evidence="20" key="1">
    <citation type="submission" date="2019-06" db="EMBL/GenBank/DDBJ databases">
        <title>Alistipes onderdonkii subsp. vulgaris subsp. nov., Alistipes dispar sp. nov. and Alistipes communis sp. nov., isolated from human faeces, and creation of Alistipes onderdonkii subsp. onderdonkii subsp. nov.</title>
        <authorList>
            <person name="Sakamoto M."/>
            <person name="Ikeyama N."/>
            <person name="Ogata Y."/>
            <person name="Suda W."/>
            <person name="Iino T."/>
            <person name="Hattori M."/>
            <person name="Ohkuma M."/>
        </authorList>
    </citation>
    <scope>NUCLEOTIDE SEQUENCE [LARGE SCALE GENOMIC DNA]</scope>
    <source>
        <strain evidence="20">5CBH24</strain>
    </source>
</reference>
<evidence type="ECO:0000256" key="2">
    <source>
        <dbReference type="ARBA" id="ARBA00001947"/>
    </source>
</evidence>
<dbReference type="InterPro" id="IPR001160">
    <property type="entry name" value="Peptidase_M20C"/>
</dbReference>
<evidence type="ECO:0000313" key="20">
    <source>
        <dbReference type="Proteomes" id="UP000318946"/>
    </source>
</evidence>
<evidence type="ECO:0000256" key="10">
    <source>
        <dbReference type="ARBA" id="ARBA00038976"/>
    </source>
</evidence>
<evidence type="ECO:0000256" key="5">
    <source>
        <dbReference type="ARBA" id="ARBA00022801"/>
    </source>
</evidence>
<dbReference type="FunFam" id="3.40.630.10:FF:000018">
    <property type="entry name" value="Aminoacyl-histidine dipeptidase PepD"/>
    <property type="match status" value="1"/>
</dbReference>
<evidence type="ECO:0000256" key="9">
    <source>
        <dbReference type="ARBA" id="ARBA00036421"/>
    </source>
</evidence>
<organism evidence="19 20">
    <name type="scientific">Alistipes communis</name>
    <dbReference type="NCBI Taxonomy" id="2585118"/>
    <lineage>
        <taxon>Bacteria</taxon>
        <taxon>Pseudomonadati</taxon>
        <taxon>Bacteroidota</taxon>
        <taxon>Bacteroidia</taxon>
        <taxon>Bacteroidales</taxon>
        <taxon>Rikenellaceae</taxon>
        <taxon>Alistipes</taxon>
    </lineage>
</organism>
<dbReference type="GO" id="GO:0005829">
    <property type="term" value="C:cytosol"/>
    <property type="evidence" value="ECO:0007669"/>
    <property type="project" value="TreeGrafter"/>
</dbReference>
<evidence type="ECO:0000256" key="4">
    <source>
        <dbReference type="ARBA" id="ARBA00022723"/>
    </source>
</evidence>
<evidence type="ECO:0000256" key="11">
    <source>
        <dbReference type="ARBA" id="ARBA00044252"/>
    </source>
</evidence>
<proteinExistence type="inferred from homology"/>
<evidence type="ECO:0000259" key="18">
    <source>
        <dbReference type="Pfam" id="PF07687"/>
    </source>
</evidence>
<keyword evidence="3" id="KW-0645">Protease</keyword>
<dbReference type="AlphaFoldDB" id="A0A4Y1WUC8"/>
<comment type="similarity">
    <text evidence="12">Belongs to the peptidase M20C family.</text>
</comment>
<comment type="catalytic activity">
    <reaction evidence="9">
        <text>Hydrolysis of dipeptides, preferentially hydrophobic dipeptides including prolyl amino acids.</text>
        <dbReference type="EC" id="3.4.13.18"/>
    </reaction>
</comment>
<evidence type="ECO:0000256" key="8">
    <source>
        <dbReference type="ARBA" id="ARBA00023285"/>
    </source>
</evidence>
<dbReference type="OrthoDB" id="9773892at2"/>
<evidence type="ECO:0000256" key="12">
    <source>
        <dbReference type="ARBA" id="ARBA00061423"/>
    </source>
</evidence>
<evidence type="ECO:0000256" key="14">
    <source>
        <dbReference type="ARBA" id="ARBA00075285"/>
    </source>
</evidence>
<keyword evidence="5" id="KW-0378">Hydrolase</keyword>
<comment type="cofactor">
    <cofactor evidence="1">
        <name>Co(2+)</name>
        <dbReference type="ChEBI" id="CHEBI:48828"/>
    </cofactor>
</comment>
<dbReference type="Pfam" id="PF07687">
    <property type="entry name" value="M20_dimer"/>
    <property type="match status" value="1"/>
</dbReference>
<dbReference type="InterPro" id="IPR002933">
    <property type="entry name" value="Peptidase_M20"/>
</dbReference>
<dbReference type="Proteomes" id="UP000318946">
    <property type="component" value="Chromosome"/>
</dbReference>
<dbReference type="PIRSF" id="PIRSF016599">
    <property type="entry name" value="Xaa-His_dipept"/>
    <property type="match status" value="1"/>
</dbReference>
<keyword evidence="6" id="KW-0862">Zinc</keyword>
<dbReference type="NCBIfam" id="TIGR01893">
    <property type="entry name" value="aa-his-dipept"/>
    <property type="match status" value="1"/>
</dbReference>
<dbReference type="PANTHER" id="PTHR43501:SF1">
    <property type="entry name" value="CYTOSOL NON-SPECIFIC DIPEPTIDASE"/>
    <property type="match status" value="1"/>
</dbReference>
<evidence type="ECO:0000256" key="13">
    <source>
        <dbReference type="ARBA" id="ARBA00071271"/>
    </source>
</evidence>
<evidence type="ECO:0000313" key="19">
    <source>
        <dbReference type="EMBL" id="BBL04673.1"/>
    </source>
</evidence>
<comment type="cofactor">
    <cofactor evidence="2">
        <name>Zn(2+)</name>
        <dbReference type="ChEBI" id="CHEBI:29105"/>
    </cofactor>
</comment>
<dbReference type="CDD" id="cd03890">
    <property type="entry name" value="M20_pepD"/>
    <property type="match status" value="1"/>
</dbReference>
<dbReference type="RefSeq" id="WP_019129915.1">
    <property type="nucleotide sequence ID" value="NZ_AP019735.1"/>
</dbReference>
<evidence type="ECO:0000256" key="1">
    <source>
        <dbReference type="ARBA" id="ARBA00001941"/>
    </source>
</evidence>
<dbReference type="GO" id="GO:0006508">
    <property type="term" value="P:proteolysis"/>
    <property type="evidence" value="ECO:0007669"/>
    <property type="project" value="UniProtKB-KW"/>
</dbReference>
<keyword evidence="4" id="KW-0479">Metal-binding</keyword>
<dbReference type="SUPFAM" id="SSF53187">
    <property type="entry name" value="Zn-dependent exopeptidases"/>
    <property type="match status" value="1"/>
</dbReference>
<gene>
    <name evidence="19" type="primary">pepD</name>
    <name evidence="19" type="ORF">A5CBH24_19860</name>
</gene>
<dbReference type="Pfam" id="PF01546">
    <property type="entry name" value="Peptidase_M20"/>
    <property type="match status" value="1"/>
</dbReference>
<keyword evidence="7" id="KW-0482">Metalloprotease</keyword>
<sequence length="487" mass="52876">MNTDLTALKPALVWKHFAAMTQIPRPSFHEEKIRRYVLDVARSLGLECREDAAHNVYVRKPASKGMENRAGVILQAHLDMVPQKNNDKKFDFLKDPIRAYVDGDWVTADGTTLGADNGIGAAAILAVLEDDTLEHGPLEALFTATEETGMAGAFGLKKGLLKGDILLNLDSETEGELYVGCAGGLDANIRFRSVPEPTPARNYTAATVAVKGLKGGHSGIQIVCQRANANKLLFRLLRRWTAAHDLLLCSVDGGGLRNAIPREATATVLVRSKEFEAFRKEVRAFEKLMRAEFAGVEEGISIKAEACERPAEMISREVQDKLIRAVAACPDGLQRMSPAMPGLVQTSTNLARVVSDGRSVQLQCLLRSSVNSEKEALGDAIAAVFELAGAKVELTGSYDGWNPDMDSPILKAMTASYEALYGSRPAVMAIHAGLECGVIGGTYPKLDMISFGPTICYPHSPDERVEIASVGKFYEFLLHTLKHIPVR</sequence>
<protein>
    <recommendedName>
        <fullName evidence="13">Cytosol non-specific dipeptidase</fullName>
        <ecNumber evidence="10">3.4.13.18</ecNumber>
    </recommendedName>
    <alternativeName>
        <fullName evidence="16">Aminoacyl-histidine dipeptidase</fullName>
    </alternativeName>
    <alternativeName>
        <fullName evidence="15">Beta-alanyl-histidine dipeptidase</fullName>
    </alternativeName>
    <alternativeName>
        <fullName evidence="14">Carnosinase</fullName>
    </alternativeName>
    <alternativeName>
        <fullName evidence="11">Peptidase D</fullName>
    </alternativeName>
    <alternativeName>
        <fullName evidence="17">Xaa-His dipeptidase</fullName>
    </alternativeName>
</protein>
<dbReference type="Gene3D" id="3.40.630.10">
    <property type="entry name" value="Zn peptidases"/>
    <property type="match status" value="2"/>
</dbReference>
<dbReference type="KEGG" id="acou:A5CBH24_19860"/>
<dbReference type="GeneID" id="78342704"/>
<dbReference type="PANTHER" id="PTHR43501">
    <property type="entry name" value="CYTOSOL NON-SPECIFIC DIPEPTIDASE"/>
    <property type="match status" value="1"/>
</dbReference>
<dbReference type="EC" id="3.4.13.18" evidence="10"/>
<dbReference type="PRINTS" id="PR00934">
    <property type="entry name" value="XHISDIPTASE"/>
</dbReference>